<keyword evidence="2" id="KW-0805">Transcription regulation</keyword>
<comment type="caution">
    <text evidence="6">The sequence shown here is derived from an EMBL/GenBank/DDBJ whole genome shotgun (WGS) entry which is preliminary data.</text>
</comment>
<keyword evidence="4" id="KW-0804">Transcription</keyword>
<dbReference type="GO" id="GO:0003700">
    <property type="term" value="F:DNA-binding transcription factor activity"/>
    <property type="evidence" value="ECO:0007669"/>
    <property type="project" value="InterPro"/>
</dbReference>
<dbReference type="GO" id="GO:0003677">
    <property type="term" value="F:DNA binding"/>
    <property type="evidence" value="ECO:0007669"/>
    <property type="project" value="UniProtKB-KW"/>
</dbReference>
<proteinExistence type="predicted"/>
<protein>
    <submittedName>
        <fullName evidence="6">MerR family transcriptional regulator</fullName>
    </submittedName>
</protein>
<gene>
    <name evidence="6" type="ORF">ABA31_26130</name>
</gene>
<evidence type="ECO:0000259" key="5">
    <source>
        <dbReference type="PROSITE" id="PS50937"/>
    </source>
</evidence>
<sequence>MRVSELSQQSGVSTASIKYYVREGLLPAPDRVGYNRSEYGSAHVARLRLIRSLLDVGGLSVSATRTVLAAVDDDELPIERLMGTAQRSIPVPEGRPSRTAVAAIGRVGDSLGWHVQPDNPGILIAARVLEHYEALELQELASLLEAFATAADAVARAEVAVAAAAGDRDRMAAIVAVGTVLGDSLFAGLRRIAQEAAAHDARPQHTTD</sequence>
<dbReference type="InterPro" id="IPR009061">
    <property type="entry name" value="DNA-bd_dom_put_sf"/>
</dbReference>
<dbReference type="EMBL" id="BJUU01000023">
    <property type="protein sequence ID" value="GEK81262.1"/>
    <property type="molecule type" value="Genomic_DNA"/>
</dbReference>
<dbReference type="PRINTS" id="PR00040">
    <property type="entry name" value="HTHMERR"/>
</dbReference>
<evidence type="ECO:0000313" key="7">
    <source>
        <dbReference type="Proteomes" id="UP000321749"/>
    </source>
</evidence>
<feature type="domain" description="HTH merR-type" evidence="5">
    <location>
        <begin position="1"/>
        <end position="70"/>
    </location>
</feature>
<evidence type="ECO:0000256" key="1">
    <source>
        <dbReference type="ARBA" id="ARBA00022491"/>
    </source>
</evidence>
<evidence type="ECO:0000256" key="4">
    <source>
        <dbReference type="ARBA" id="ARBA00023163"/>
    </source>
</evidence>
<dbReference type="PANTHER" id="PTHR30204">
    <property type="entry name" value="REDOX-CYCLING DRUG-SENSING TRANSCRIPTIONAL ACTIVATOR SOXR"/>
    <property type="match status" value="1"/>
</dbReference>
<dbReference type="Proteomes" id="UP000321749">
    <property type="component" value="Unassembled WGS sequence"/>
</dbReference>
<dbReference type="CDD" id="cd04780">
    <property type="entry name" value="HTH_MerR-like_sg5"/>
    <property type="match status" value="1"/>
</dbReference>
<keyword evidence="1" id="KW-0678">Repressor</keyword>
<accession>A0AA87REJ5</accession>
<dbReference type="SUPFAM" id="SSF46955">
    <property type="entry name" value="Putative DNA-binding domain"/>
    <property type="match status" value="1"/>
</dbReference>
<keyword evidence="3" id="KW-0238">DNA-binding</keyword>
<dbReference type="PANTHER" id="PTHR30204:SF69">
    <property type="entry name" value="MERR-FAMILY TRANSCRIPTIONAL REGULATOR"/>
    <property type="match status" value="1"/>
</dbReference>
<dbReference type="SMART" id="SM00422">
    <property type="entry name" value="HTH_MERR"/>
    <property type="match status" value="1"/>
</dbReference>
<dbReference type="Pfam" id="PF13411">
    <property type="entry name" value="MerR_1"/>
    <property type="match status" value="1"/>
</dbReference>
<evidence type="ECO:0000313" key="6">
    <source>
        <dbReference type="EMBL" id="GEK81262.1"/>
    </source>
</evidence>
<evidence type="ECO:0000256" key="2">
    <source>
        <dbReference type="ARBA" id="ARBA00023015"/>
    </source>
</evidence>
<dbReference type="Gene3D" id="1.10.1660.10">
    <property type="match status" value="1"/>
</dbReference>
<evidence type="ECO:0000256" key="3">
    <source>
        <dbReference type="ARBA" id="ARBA00023125"/>
    </source>
</evidence>
<organism evidence="6 7">
    <name type="scientific">Agrococcus baldri</name>
    <dbReference type="NCBI Taxonomy" id="153730"/>
    <lineage>
        <taxon>Bacteria</taxon>
        <taxon>Bacillati</taxon>
        <taxon>Actinomycetota</taxon>
        <taxon>Actinomycetes</taxon>
        <taxon>Micrococcales</taxon>
        <taxon>Microbacteriaceae</taxon>
        <taxon>Agrococcus</taxon>
    </lineage>
</organism>
<dbReference type="PROSITE" id="PS50937">
    <property type="entry name" value="HTH_MERR_2"/>
    <property type="match status" value="1"/>
</dbReference>
<keyword evidence="7" id="KW-1185">Reference proteome</keyword>
<name>A0AA87REJ5_9MICO</name>
<reference evidence="6 7" key="1">
    <citation type="submission" date="2019-07" db="EMBL/GenBank/DDBJ databases">
        <title>Whole genome shotgun sequence of Agrococcus baldri NBRC 103055.</title>
        <authorList>
            <person name="Hosoyama A."/>
            <person name="Uohara A."/>
            <person name="Ohji S."/>
            <person name="Ichikawa N."/>
        </authorList>
    </citation>
    <scope>NUCLEOTIDE SEQUENCE [LARGE SCALE GENOMIC DNA]</scope>
    <source>
        <strain evidence="6 7">NBRC 103055</strain>
    </source>
</reference>
<dbReference type="InterPro" id="IPR047057">
    <property type="entry name" value="MerR_fam"/>
</dbReference>
<dbReference type="AlphaFoldDB" id="A0AA87REJ5"/>
<dbReference type="RefSeq" id="WP_146796494.1">
    <property type="nucleotide sequence ID" value="NZ_BJUU01000023.1"/>
</dbReference>
<dbReference type="InterPro" id="IPR000551">
    <property type="entry name" value="MerR-type_HTH_dom"/>
</dbReference>